<feature type="transmembrane region" description="Helical" evidence="7">
    <location>
        <begin position="329"/>
        <end position="362"/>
    </location>
</feature>
<comment type="subcellular location">
    <subcellularLocation>
        <location evidence="1">Cell membrane</location>
        <topology evidence="1">Multi-pass membrane protein</topology>
    </subcellularLocation>
</comment>
<sequence>MFSAMLGEAWHAMGANRLRTFLTMLGMVIGVGAVVLMMAIGQGAEASVKRSINAMGSHLFVVLSGPPRIGGARSATGNAPSLNVKDANAIGELDGVTGVAPVTTGKGQVVYASNNWNTDIIGTTASYLDVRSWNLTAGYAFLDSDTRSATRVALLGKTVVQNLFGDDDIDPVGKTIRINQRPFVVLGVLESKGQTLDGRDQDDTIIVPLTTAQRKLFGNQLPGSVRQIMVQAESDAVMGMVEDALNSLLNQRHNIREGADSDFSVRNLTAIANSAAETARTMSLLLGAIASVSLLVGGIGIMNIMLVSVTERTREIGVRMAIGARERDILMQFLLEAIMISTVGCLIGIVIGVAGAVLVSVFTQAEVIVSSQSVLIAFSVAVSIGIFFGFYPARKAARLNPIEALRYQ</sequence>
<evidence type="ECO:0000256" key="6">
    <source>
        <dbReference type="ARBA" id="ARBA00038076"/>
    </source>
</evidence>
<feature type="transmembrane region" description="Helical" evidence="7">
    <location>
        <begin position="374"/>
        <end position="393"/>
    </location>
</feature>
<dbReference type="Pfam" id="PF12704">
    <property type="entry name" value="MacB_PCD"/>
    <property type="match status" value="1"/>
</dbReference>
<evidence type="ECO:0000313" key="11">
    <source>
        <dbReference type="Proteomes" id="UP001597128"/>
    </source>
</evidence>
<feature type="domain" description="MacB-like periplasmic core" evidence="9">
    <location>
        <begin position="20"/>
        <end position="247"/>
    </location>
</feature>
<dbReference type="EMBL" id="JBHTKB010000002">
    <property type="protein sequence ID" value="MFD0914117.1"/>
    <property type="molecule type" value="Genomic_DNA"/>
</dbReference>
<dbReference type="Pfam" id="PF02687">
    <property type="entry name" value="FtsX"/>
    <property type="match status" value="1"/>
</dbReference>
<evidence type="ECO:0000259" key="8">
    <source>
        <dbReference type="Pfam" id="PF02687"/>
    </source>
</evidence>
<evidence type="ECO:0000256" key="5">
    <source>
        <dbReference type="ARBA" id="ARBA00023136"/>
    </source>
</evidence>
<evidence type="ECO:0000256" key="7">
    <source>
        <dbReference type="SAM" id="Phobius"/>
    </source>
</evidence>
<keyword evidence="3 7" id="KW-0812">Transmembrane</keyword>
<accession>A0ABW3F6P8</accession>
<keyword evidence="5 7" id="KW-0472">Membrane</keyword>
<evidence type="ECO:0000256" key="4">
    <source>
        <dbReference type="ARBA" id="ARBA00022989"/>
    </source>
</evidence>
<comment type="caution">
    <text evidence="10">The sequence shown here is derived from an EMBL/GenBank/DDBJ whole genome shotgun (WGS) entry which is preliminary data.</text>
</comment>
<dbReference type="Proteomes" id="UP001597128">
    <property type="component" value="Unassembled WGS sequence"/>
</dbReference>
<dbReference type="RefSeq" id="WP_379057673.1">
    <property type="nucleotide sequence ID" value="NZ_JBHTKB010000002.1"/>
</dbReference>
<keyword evidence="11" id="KW-1185">Reference proteome</keyword>
<reference evidence="11" key="1">
    <citation type="journal article" date="2019" name="Int. J. Syst. Evol. Microbiol.">
        <title>The Global Catalogue of Microorganisms (GCM) 10K type strain sequencing project: providing services to taxonomists for standard genome sequencing and annotation.</title>
        <authorList>
            <consortium name="The Broad Institute Genomics Platform"/>
            <consortium name="The Broad Institute Genome Sequencing Center for Infectious Disease"/>
            <person name="Wu L."/>
            <person name="Ma J."/>
        </authorList>
    </citation>
    <scope>NUCLEOTIDE SEQUENCE [LARGE SCALE GENOMIC DNA]</scope>
    <source>
        <strain evidence="11">CCUG 58412</strain>
    </source>
</reference>
<proteinExistence type="inferred from homology"/>
<dbReference type="InterPro" id="IPR050250">
    <property type="entry name" value="Macrolide_Exporter_MacB"/>
</dbReference>
<name>A0ABW3F6P8_9PROT</name>
<keyword evidence="4 7" id="KW-1133">Transmembrane helix</keyword>
<gene>
    <name evidence="10" type="ORF">ACFQ1Z_11205</name>
</gene>
<evidence type="ECO:0000259" key="9">
    <source>
        <dbReference type="Pfam" id="PF12704"/>
    </source>
</evidence>
<evidence type="ECO:0000256" key="3">
    <source>
        <dbReference type="ARBA" id="ARBA00022692"/>
    </source>
</evidence>
<dbReference type="PANTHER" id="PTHR30572:SF4">
    <property type="entry name" value="ABC TRANSPORTER PERMEASE YTRF"/>
    <property type="match status" value="1"/>
</dbReference>
<feature type="transmembrane region" description="Helical" evidence="7">
    <location>
        <begin position="284"/>
        <end position="309"/>
    </location>
</feature>
<feature type="transmembrane region" description="Helical" evidence="7">
    <location>
        <begin position="21"/>
        <end position="41"/>
    </location>
</feature>
<organism evidence="10 11">
    <name type="scientific">Methylophilus luteus</name>
    <dbReference type="NCBI Taxonomy" id="640108"/>
    <lineage>
        <taxon>Bacteria</taxon>
        <taxon>Pseudomonadati</taxon>
        <taxon>Pseudomonadota</taxon>
        <taxon>Betaproteobacteria</taxon>
        <taxon>Nitrosomonadales</taxon>
        <taxon>Methylophilaceae</taxon>
        <taxon>Methylophilus</taxon>
    </lineage>
</organism>
<feature type="domain" description="ABC3 transporter permease C-terminal" evidence="8">
    <location>
        <begin position="288"/>
        <end position="401"/>
    </location>
</feature>
<evidence type="ECO:0000313" key="10">
    <source>
        <dbReference type="EMBL" id="MFD0914117.1"/>
    </source>
</evidence>
<evidence type="ECO:0000256" key="2">
    <source>
        <dbReference type="ARBA" id="ARBA00022475"/>
    </source>
</evidence>
<comment type="similarity">
    <text evidence="6">Belongs to the ABC-4 integral membrane protein family.</text>
</comment>
<dbReference type="InterPro" id="IPR003838">
    <property type="entry name" value="ABC3_permease_C"/>
</dbReference>
<keyword evidence="2" id="KW-1003">Cell membrane</keyword>
<evidence type="ECO:0000256" key="1">
    <source>
        <dbReference type="ARBA" id="ARBA00004651"/>
    </source>
</evidence>
<protein>
    <submittedName>
        <fullName evidence="10">ABC transporter permease</fullName>
    </submittedName>
</protein>
<dbReference type="PANTHER" id="PTHR30572">
    <property type="entry name" value="MEMBRANE COMPONENT OF TRANSPORTER-RELATED"/>
    <property type="match status" value="1"/>
</dbReference>
<dbReference type="InterPro" id="IPR025857">
    <property type="entry name" value="MacB_PCD"/>
</dbReference>